<evidence type="ECO:0000313" key="3">
    <source>
        <dbReference type="EMBL" id="MEJ6009660.1"/>
    </source>
</evidence>
<keyword evidence="1" id="KW-0472">Membrane</keyword>
<dbReference type="Pfam" id="PF26604">
    <property type="entry name" value="CBU_0592"/>
    <property type="match status" value="1"/>
</dbReference>
<dbReference type="RefSeq" id="WP_339965842.1">
    <property type="nucleotide sequence ID" value="NZ_JBBHJY010000002.1"/>
</dbReference>
<dbReference type="Proteomes" id="UP001379235">
    <property type="component" value="Unassembled WGS sequence"/>
</dbReference>
<dbReference type="NCBIfam" id="NF047864">
    <property type="entry name" value="CBU_0592_membra"/>
    <property type="match status" value="1"/>
</dbReference>
<dbReference type="EMBL" id="JBBHJY010000002">
    <property type="protein sequence ID" value="MEJ6009660.1"/>
    <property type="molecule type" value="Genomic_DNA"/>
</dbReference>
<comment type="caution">
    <text evidence="3">The sequence shown here is derived from an EMBL/GenBank/DDBJ whole genome shotgun (WGS) entry which is preliminary data.</text>
</comment>
<feature type="transmembrane region" description="Helical" evidence="1">
    <location>
        <begin position="56"/>
        <end position="77"/>
    </location>
</feature>
<proteinExistence type="predicted"/>
<feature type="transmembrane region" description="Helical" evidence="1">
    <location>
        <begin position="6"/>
        <end position="26"/>
    </location>
</feature>
<gene>
    <name evidence="3" type="ORF">WG900_06990</name>
</gene>
<name>A0ABU8S6R7_9SPHN</name>
<keyword evidence="1" id="KW-0812">Transmembrane</keyword>
<protein>
    <recommendedName>
        <fullName evidence="2">CBU-0592-like domain-containing protein</fullName>
    </recommendedName>
</protein>
<evidence type="ECO:0000256" key="1">
    <source>
        <dbReference type="SAM" id="Phobius"/>
    </source>
</evidence>
<feature type="domain" description="CBU-0592-like" evidence="2">
    <location>
        <begin position="7"/>
        <end position="80"/>
    </location>
</feature>
<keyword evidence="1" id="KW-1133">Transmembrane helix</keyword>
<evidence type="ECO:0000259" key="2">
    <source>
        <dbReference type="Pfam" id="PF26604"/>
    </source>
</evidence>
<sequence length="85" mass="8984">MTFDWANIVGLIGSTLFLAAFAYANAAPKMDKVLFNAANLVGAALLLASLSVHFNLAVVVLELCWGVIALIGLVQAIRARKASRP</sequence>
<organism evidence="3 4">
    <name type="scientific">Novosphingobium aquae</name>
    <dbReference type="NCBI Taxonomy" id="3133435"/>
    <lineage>
        <taxon>Bacteria</taxon>
        <taxon>Pseudomonadati</taxon>
        <taxon>Pseudomonadota</taxon>
        <taxon>Alphaproteobacteria</taxon>
        <taxon>Sphingomonadales</taxon>
        <taxon>Sphingomonadaceae</taxon>
        <taxon>Novosphingobium</taxon>
    </lineage>
</organism>
<dbReference type="InterPro" id="IPR058058">
    <property type="entry name" value="CBU_0592-like"/>
</dbReference>
<accession>A0ABU8S6R7</accession>
<evidence type="ECO:0000313" key="4">
    <source>
        <dbReference type="Proteomes" id="UP001379235"/>
    </source>
</evidence>
<reference evidence="3 4" key="1">
    <citation type="submission" date="2024-03" db="EMBL/GenBank/DDBJ databases">
        <authorList>
            <person name="Jo J.-H."/>
        </authorList>
    </citation>
    <scope>NUCLEOTIDE SEQUENCE [LARGE SCALE GENOMIC DNA]</scope>
    <source>
        <strain evidence="3 4">AS3R-12</strain>
    </source>
</reference>
<keyword evidence="4" id="KW-1185">Reference proteome</keyword>